<dbReference type="AlphaFoldDB" id="A0A4Y2UT91"/>
<feature type="region of interest" description="Disordered" evidence="1">
    <location>
        <begin position="61"/>
        <end position="99"/>
    </location>
</feature>
<dbReference type="Proteomes" id="UP000499080">
    <property type="component" value="Unassembled WGS sequence"/>
</dbReference>
<proteinExistence type="predicted"/>
<evidence type="ECO:0000313" key="3">
    <source>
        <dbReference type="Proteomes" id="UP000499080"/>
    </source>
</evidence>
<organism evidence="2 3">
    <name type="scientific">Araneus ventricosus</name>
    <name type="common">Orbweaver spider</name>
    <name type="synonym">Epeira ventricosa</name>
    <dbReference type="NCBI Taxonomy" id="182803"/>
    <lineage>
        <taxon>Eukaryota</taxon>
        <taxon>Metazoa</taxon>
        <taxon>Ecdysozoa</taxon>
        <taxon>Arthropoda</taxon>
        <taxon>Chelicerata</taxon>
        <taxon>Arachnida</taxon>
        <taxon>Araneae</taxon>
        <taxon>Araneomorphae</taxon>
        <taxon>Entelegynae</taxon>
        <taxon>Araneoidea</taxon>
        <taxon>Araneidae</taxon>
        <taxon>Araneus</taxon>
    </lineage>
</organism>
<name>A0A4Y2UT91_ARAVE</name>
<dbReference type="EMBL" id="BGPR01039452">
    <property type="protein sequence ID" value="GBO15411.1"/>
    <property type="molecule type" value="Genomic_DNA"/>
</dbReference>
<comment type="caution">
    <text evidence="2">The sequence shown here is derived from an EMBL/GenBank/DDBJ whole genome shotgun (WGS) entry which is preliminary data.</text>
</comment>
<keyword evidence="3" id="KW-1185">Reference proteome</keyword>
<feature type="non-terminal residue" evidence="2">
    <location>
        <position position="99"/>
    </location>
</feature>
<gene>
    <name evidence="2" type="ORF">AVEN_233053_1</name>
</gene>
<feature type="compositionally biased region" description="Polar residues" evidence="1">
    <location>
        <begin position="87"/>
        <end position="99"/>
    </location>
</feature>
<protein>
    <submittedName>
        <fullName evidence="2">Uncharacterized protein</fullName>
    </submittedName>
</protein>
<evidence type="ECO:0000256" key="1">
    <source>
        <dbReference type="SAM" id="MobiDB-lite"/>
    </source>
</evidence>
<accession>A0A4Y2UT91</accession>
<feature type="compositionally biased region" description="Low complexity" evidence="1">
    <location>
        <begin position="64"/>
        <end position="80"/>
    </location>
</feature>
<evidence type="ECO:0000313" key="2">
    <source>
        <dbReference type="EMBL" id="GBO15411.1"/>
    </source>
</evidence>
<reference evidence="2 3" key="1">
    <citation type="journal article" date="2019" name="Sci. Rep.">
        <title>Orb-weaving spider Araneus ventricosus genome elucidates the spidroin gene catalogue.</title>
        <authorList>
            <person name="Kono N."/>
            <person name="Nakamura H."/>
            <person name="Ohtoshi R."/>
            <person name="Moran D.A.P."/>
            <person name="Shinohara A."/>
            <person name="Yoshida Y."/>
            <person name="Fujiwara M."/>
            <person name="Mori M."/>
            <person name="Tomita M."/>
            <person name="Arakawa K."/>
        </authorList>
    </citation>
    <scope>NUCLEOTIDE SEQUENCE [LARGE SCALE GENOMIC DNA]</scope>
</reference>
<sequence length="99" mass="10833">MDTKVEISLDNNDDETYIFCPHHSYRDPLILKGEFTVTHYITGSYSLLKSEFSLTYEIDEGNTEPAGESAASSSASEEPSVPGTTEELVSSETSVNCSE</sequence>